<dbReference type="EMBL" id="CP002801">
    <property type="protein sequence ID" value="AEH09039.1"/>
    <property type="molecule type" value="Genomic_DNA"/>
</dbReference>
<proteinExistence type="inferred from homology"/>
<protein>
    <submittedName>
        <fullName evidence="6">FAD-dependent pyridine nucleotide-disulfide oxidoreductase</fullName>
    </submittedName>
</protein>
<dbReference type="HOGENOM" id="CLU_019845_2_0_11"/>
<dbReference type="InterPro" id="IPR023753">
    <property type="entry name" value="FAD/NAD-binding_dom"/>
</dbReference>
<dbReference type="PRINTS" id="PR00368">
    <property type="entry name" value="FADPNR"/>
</dbReference>
<evidence type="ECO:0000259" key="5">
    <source>
        <dbReference type="Pfam" id="PF07992"/>
    </source>
</evidence>
<dbReference type="GO" id="GO:0050660">
    <property type="term" value="F:flavin adenine dinucleotide binding"/>
    <property type="evidence" value="ECO:0007669"/>
    <property type="project" value="TreeGrafter"/>
</dbReference>
<dbReference type="Proteomes" id="UP000001549">
    <property type="component" value="Chromosome"/>
</dbReference>
<evidence type="ECO:0000256" key="3">
    <source>
        <dbReference type="ARBA" id="ARBA00022827"/>
    </source>
</evidence>
<accession>F8B3U3</accession>
<dbReference type="Gene3D" id="3.50.50.100">
    <property type="match status" value="1"/>
</dbReference>
<evidence type="ECO:0000256" key="2">
    <source>
        <dbReference type="ARBA" id="ARBA00022630"/>
    </source>
</evidence>
<comment type="similarity">
    <text evidence="1">Belongs to the FAD-dependent oxidoreductase family.</text>
</comment>
<dbReference type="KEGG" id="fsy:FsymDg_1579"/>
<name>F8B3U3_9ACTN</name>
<evidence type="ECO:0000313" key="6">
    <source>
        <dbReference type="EMBL" id="AEH09039.1"/>
    </source>
</evidence>
<evidence type="ECO:0000256" key="1">
    <source>
        <dbReference type="ARBA" id="ARBA00006442"/>
    </source>
</evidence>
<dbReference type="Pfam" id="PF07992">
    <property type="entry name" value="Pyr_redox_2"/>
    <property type="match status" value="1"/>
</dbReference>
<dbReference type="GO" id="GO:0005737">
    <property type="term" value="C:cytoplasm"/>
    <property type="evidence" value="ECO:0007669"/>
    <property type="project" value="TreeGrafter"/>
</dbReference>
<sequence>MGRTVAVIGGGYGGSAVAKALDSDADIVLIDPRDAFVNSAASLRALARPDWAPNLFFSFDTLLTRGTVIRDRAVSADPVGVTLTSGRRVEADYLVLASGSSYPYPAKPNAGSTATGEALDDLRQTHKELIDAERVLIVGAGPVGLELAGEIKEVWPHKHVIIVDPAERLLPGFQPEVRQDLHRQLDELDIQLRLGTGLAAPPTTEPGQAGTFTVTTTGRDEITADIWFRAYGVRVNSDYLADGRLTPRTPQGQVPVTETLNVHGHDHVYAIGDITDVAEAKMAGYAMRHAEVVARNIISQLRGEQPTAVYRPLPYPMILLPLGRRGGVGQLPTPDGPAAVPATTVAEYKGADLFTGRFAKQFGIA</sequence>
<organism evidence="6 7">
    <name type="scientific">Candidatus Protofrankia datiscae</name>
    <dbReference type="NCBI Taxonomy" id="2716812"/>
    <lineage>
        <taxon>Bacteria</taxon>
        <taxon>Bacillati</taxon>
        <taxon>Actinomycetota</taxon>
        <taxon>Actinomycetes</taxon>
        <taxon>Frankiales</taxon>
        <taxon>Frankiaceae</taxon>
        <taxon>Protofrankia</taxon>
    </lineage>
</organism>
<dbReference type="SUPFAM" id="SSF51905">
    <property type="entry name" value="FAD/NAD(P)-binding domain"/>
    <property type="match status" value="1"/>
</dbReference>
<evidence type="ECO:0000313" key="7">
    <source>
        <dbReference type="Proteomes" id="UP000001549"/>
    </source>
</evidence>
<dbReference type="GO" id="GO:0004174">
    <property type="term" value="F:electron-transferring-flavoprotein dehydrogenase activity"/>
    <property type="evidence" value="ECO:0007669"/>
    <property type="project" value="TreeGrafter"/>
</dbReference>
<dbReference type="STRING" id="656024.FsymDg_1579"/>
<gene>
    <name evidence="6" type="ordered locus">FsymDg_1579</name>
</gene>
<dbReference type="RefSeq" id="WP_013873002.1">
    <property type="nucleotide sequence ID" value="NC_015656.1"/>
</dbReference>
<dbReference type="AlphaFoldDB" id="F8B3U3"/>
<keyword evidence="4" id="KW-0560">Oxidoreductase</keyword>
<keyword evidence="2" id="KW-0285">Flavoprotein</keyword>
<dbReference type="InterPro" id="IPR036188">
    <property type="entry name" value="FAD/NAD-bd_sf"/>
</dbReference>
<dbReference type="eggNOG" id="COG1252">
    <property type="taxonomic scope" value="Bacteria"/>
</dbReference>
<feature type="domain" description="FAD/NAD(P)-binding" evidence="5">
    <location>
        <begin position="4"/>
        <end position="277"/>
    </location>
</feature>
<keyword evidence="7" id="KW-1185">Reference proteome</keyword>
<reference evidence="6 7" key="1">
    <citation type="submission" date="2011-05" db="EMBL/GenBank/DDBJ databases">
        <title>Complete sequence of chromosome of Frankia symbiont of Datisca glomerata.</title>
        <authorList>
            <consortium name="US DOE Joint Genome Institute"/>
            <person name="Lucas S."/>
            <person name="Han J."/>
            <person name="Lapidus A."/>
            <person name="Cheng J.-F."/>
            <person name="Goodwin L."/>
            <person name="Pitluck S."/>
            <person name="Peters L."/>
            <person name="Mikhailova N."/>
            <person name="Chertkov O."/>
            <person name="Teshima H."/>
            <person name="Han C."/>
            <person name="Tapia R."/>
            <person name="Land M."/>
            <person name="Hauser L."/>
            <person name="Kyrpides N."/>
            <person name="Ivanova N."/>
            <person name="Pagani I."/>
            <person name="Berry A."/>
            <person name="Pawlowski K."/>
            <person name="Persson T."/>
            <person name="Vanden Heuvel B."/>
            <person name="Benson D."/>
            <person name="Woyke T."/>
        </authorList>
    </citation>
    <scope>NUCLEOTIDE SEQUENCE [LARGE SCALE GENOMIC DNA]</scope>
    <source>
        <strain evidence="7">4085684</strain>
    </source>
</reference>
<evidence type="ECO:0000256" key="4">
    <source>
        <dbReference type="ARBA" id="ARBA00023002"/>
    </source>
</evidence>
<keyword evidence="3" id="KW-0274">FAD</keyword>
<dbReference type="PANTHER" id="PTHR43735">
    <property type="entry name" value="APOPTOSIS-INDUCING FACTOR 1"/>
    <property type="match status" value="1"/>
</dbReference>
<dbReference type="PANTHER" id="PTHR43735:SF3">
    <property type="entry name" value="FERROPTOSIS SUPPRESSOR PROTEIN 1"/>
    <property type="match status" value="1"/>
</dbReference>